<dbReference type="eggNOG" id="COG1595">
    <property type="taxonomic scope" value="Bacteria"/>
</dbReference>
<sequence length="163" mass="18633">MAMDEEAAARLYRTYGPVVYRRCLRLLRDRELARDATQDVFVQLLRHWTTSTEPEAVLHWIYRVATNHCLNLLRNARRHGERPLELAPAHAAAGTAAEPQRLVAQRVLSRFDEVTQAVAVGVFVDGMEHEELARALGISRRTVSRRLDRFVESAREYLARGEG</sequence>
<dbReference type="SUPFAM" id="SSF88946">
    <property type="entry name" value="Sigma2 domain of RNA polymerase sigma factors"/>
    <property type="match status" value="1"/>
</dbReference>
<dbReference type="Gene3D" id="1.10.1740.10">
    <property type="match status" value="1"/>
</dbReference>
<evidence type="ECO:0000256" key="3">
    <source>
        <dbReference type="ARBA" id="ARBA00023082"/>
    </source>
</evidence>
<accession>Q2IEA8</accession>
<keyword evidence="2" id="KW-0805">Transcription regulation</keyword>
<keyword evidence="5" id="KW-0804">Transcription</keyword>
<dbReference type="EMBL" id="CP000251">
    <property type="protein sequence ID" value="ABC82917.1"/>
    <property type="molecule type" value="Genomic_DNA"/>
</dbReference>
<dbReference type="InterPro" id="IPR036388">
    <property type="entry name" value="WH-like_DNA-bd_sf"/>
</dbReference>
<dbReference type="InterPro" id="IPR013325">
    <property type="entry name" value="RNA_pol_sigma_r2"/>
</dbReference>
<reference evidence="7 8" key="1">
    <citation type="submission" date="2006-01" db="EMBL/GenBank/DDBJ databases">
        <title>Complete sequence of Anaeromyxobacter dehalogenans 2CP-C.</title>
        <authorList>
            <consortium name="US DOE Joint Genome Institute"/>
            <person name="Copeland A."/>
            <person name="Lucas S."/>
            <person name="Lapidus A."/>
            <person name="Barry K."/>
            <person name="Detter J.C."/>
            <person name="Glavina T."/>
            <person name="Hammon N."/>
            <person name="Israni S."/>
            <person name="Pitluck S."/>
            <person name="Brettin T."/>
            <person name="Bruce D."/>
            <person name="Han C."/>
            <person name="Tapia R."/>
            <person name="Gilna P."/>
            <person name="Kiss H."/>
            <person name="Schmutz J."/>
            <person name="Larimer F."/>
            <person name="Land M."/>
            <person name="Kyrpides N."/>
            <person name="Anderson I."/>
            <person name="Sanford R.A."/>
            <person name="Ritalahti K.M."/>
            <person name="Thomas H.S."/>
            <person name="Kirby J.R."/>
            <person name="Zhulin I.B."/>
            <person name="Loeffler F.E."/>
            <person name="Richardson P."/>
        </authorList>
    </citation>
    <scope>NUCLEOTIDE SEQUENCE [LARGE SCALE GENOMIC DNA]</scope>
    <source>
        <strain evidence="7 8">2CP-C</strain>
    </source>
</reference>
<evidence type="ECO:0000256" key="1">
    <source>
        <dbReference type="ARBA" id="ARBA00010641"/>
    </source>
</evidence>
<dbReference type="InterPro" id="IPR007627">
    <property type="entry name" value="RNA_pol_sigma70_r2"/>
</dbReference>
<dbReference type="GO" id="GO:0006352">
    <property type="term" value="P:DNA-templated transcription initiation"/>
    <property type="evidence" value="ECO:0007669"/>
    <property type="project" value="InterPro"/>
</dbReference>
<organism evidence="7 8">
    <name type="scientific">Anaeromyxobacter dehalogenans (strain 2CP-C)</name>
    <dbReference type="NCBI Taxonomy" id="290397"/>
    <lineage>
        <taxon>Bacteria</taxon>
        <taxon>Pseudomonadati</taxon>
        <taxon>Myxococcota</taxon>
        <taxon>Myxococcia</taxon>
        <taxon>Myxococcales</taxon>
        <taxon>Cystobacterineae</taxon>
        <taxon>Anaeromyxobacteraceae</taxon>
        <taxon>Anaeromyxobacter</taxon>
    </lineage>
</organism>
<dbReference type="PANTHER" id="PTHR43133">
    <property type="entry name" value="RNA POLYMERASE ECF-TYPE SIGMA FACTO"/>
    <property type="match status" value="1"/>
</dbReference>
<dbReference type="GO" id="GO:0003677">
    <property type="term" value="F:DNA binding"/>
    <property type="evidence" value="ECO:0007669"/>
    <property type="project" value="UniProtKB-KW"/>
</dbReference>
<dbReference type="SUPFAM" id="SSF88659">
    <property type="entry name" value="Sigma3 and sigma4 domains of RNA polymerase sigma factors"/>
    <property type="match status" value="1"/>
</dbReference>
<evidence type="ECO:0000256" key="4">
    <source>
        <dbReference type="ARBA" id="ARBA00023125"/>
    </source>
</evidence>
<dbReference type="PANTHER" id="PTHR43133:SF8">
    <property type="entry name" value="RNA POLYMERASE SIGMA FACTOR HI_1459-RELATED"/>
    <property type="match status" value="1"/>
</dbReference>
<name>Q2IEA8_ANADE</name>
<dbReference type="NCBIfam" id="TIGR02937">
    <property type="entry name" value="sigma70-ECF"/>
    <property type="match status" value="1"/>
</dbReference>
<dbReference type="Gene3D" id="1.10.10.10">
    <property type="entry name" value="Winged helix-like DNA-binding domain superfamily/Winged helix DNA-binding domain"/>
    <property type="match status" value="1"/>
</dbReference>
<evidence type="ECO:0000313" key="7">
    <source>
        <dbReference type="EMBL" id="ABC82917.1"/>
    </source>
</evidence>
<dbReference type="STRING" id="290397.Adeh_3148"/>
<evidence type="ECO:0000259" key="6">
    <source>
        <dbReference type="Pfam" id="PF04542"/>
    </source>
</evidence>
<evidence type="ECO:0000256" key="2">
    <source>
        <dbReference type="ARBA" id="ARBA00023015"/>
    </source>
</evidence>
<protein>
    <submittedName>
        <fullName evidence="7">Sigma-24 (FecI-like)</fullName>
    </submittedName>
</protein>
<dbReference type="InterPro" id="IPR014284">
    <property type="entry name" value="RNA_pol_sigma-70_dom"/>
</dbReference>
<proteinExistence type="inferred from homology"/>
<dbReference type="Pfam" id="PF13384">
    <property type="entry name" value="HTH_23"/>
    <property type="match status" value="1"/>
</dbReference>
<evidence type="ECO:0000256" key="5">
    <source>
        <dbReference type="ARBA" id="ARBA00023163"/>
    </source>
</evidence>
<dbReference type="HOGENOM" id="CLU_047691_3_1_7"/>
<dbReference type="InterPro" id="IPR013324">
    <property type="entry name" value="RNA_pol_sigma_r3/r4-like"/>
</dbReference>
<dbReference type="InterPro" id="IPR039425">
    <property type="entry name" value="RNA_pol_sigma-70-like"/>
</dbReference>
<keyword evidence="3" id="KW-0731">Sigma factor</keyword>
<dbReference type="Proteomes" id="UP000001935">
    <property type="component" value="Chromosome"/>
</dbReference>
<dbReference type="KEGG" id="ade:Adeh_3148"/>
<evidence type="ECO:0000313" key="8">
    <source>
        <dbReference type="Proteomes" id="UP000001935"/>
    </source>
</evidence>
<comment type="similarity">
    <text evidence="1">Belongs to the sigma-70 factor family. ECF subfamily.</text>
</comment>
<dbReference type="GO" id="GO:0016987">
    <property type="term" value="F:sigma factor activity"/>
    <property type="evidence" value="ECO:0007669"/>
    <property type="project" value="UniProtKB-KW"/>
</dbReference>
<gene>
    <name evidence="7" type="ordered locus">Adeh_3148</name>
</gene>
<keyword evidence="4" id="KW-0238">DNA-binding</keyword>
<feature type="domain" description="RNA polymerase sigma-70 region 2" evidence="6">
    <location>
        <begin position="11"/>
        <end position="78"/>
    </location>
</feature>
<dbReference type="Pfam" id="PF04542">
    <property type="entry name" value="Sigma70_r2"/>
    <property type="match status" value="1"/>
</dbReference>
<dbReference type="AlphaFoldDB" id="Q2IEA8"/>